<protein>
    <submittedName>
        <fullName evidence="7">General odorant-binding protein 83a-like</fullName>
    </submittedName>
</protein>
<dbReference type="OrthoDB" id="8194670at2759"/>
<evidence type="ECO:0000313" key="6">
    <source>
        <dbReference type="Proteomes" id="UP000515204"/>
    </source>
</evidence>
<accession>A0A6P3WTL2</accession>
<keyword evidence="6" id="KW-1185">Reference proteome</keyword>
<comment type="subcellular location">
    <subcellularLocation>
        <location evidence="1">Secreted</location>
    </subcellularLocation>
</comment>
<evidence type="ECO:0000313" key="7">
    <source>
        <dbReference type="RefSeq" id="XP_014469486.1"/>
    </source>
</evidence>
<dbReference type="AlphaFoldDB" id="A0A6P3WTL2"/>
<name>A0A6P3WTL2_DINQU</name>
<sequence>MKTASILLITLLILYVQTRADIKRDCRRQTKVSWVSLKQLKAGNIDQDDMKLKCYLRCFMLKNGILNEDNTIDLEKALRHLPRSMQESSREILNRCKSIPGKMSENACDKAFRIAACYVKEQPSILKSASFI</sequence>
<dbReference type="GO" id="GO:0005615">
    <property type="term" value="C:extracellular space"/>
    <property type="evidence" value="ECO:0007669"/>
    <property type="project" value="TreeGrafter"/>
</dbReference>
<dbReference type="CDD" id="cd23992">
    <property type="entry name" value="PBP_GOBP"/>
    <property type="match status" value="1"/>
</dbReference>
<organism evidence="6 7">
    <name type="scientific">Dinoponera quadriceps</name>
    <name type="common">South American ant</name>
    <dbReference type="NCBI Taxonomy" id="609295"/>
    <lineage>
        <taxon>Eukaryota</taxon>
        <taxon>Metazoa</taxon>
        <taxon>Ecdysozoa</taxon>
        <taxon>Arthropoda</taxon>
        <taxon>Hexapoda</taxon>
        <taxon>Insecta</taxon>
        <taxon>Pterygota</taxon>
        <taxon>Neoptera</taxon>
        <taxon>Endopterygota</taxon>
        <taxon>Hymenoptera</taxon>
        <taxon>Apocrita</taxon>
        <taxon>Aculeata</taxon>
        <taxon>Formicoidea</taxon>
        <taxon>Formicidae</taxon>
        <taxon>Ponerinae</taxon>
        <taxon>Ponerini</taxon>
        <taxon>Dinoponera</taxon>
    </lineage>
</organism>
<proteinExistence type="inferred from homology"/>
<dbReference type="InterPro" id="IPR036728">
    <property type="entry name" value="PBP_GOBP_sf"/>
</dbReference>
<evidence type="ECO:0000256" key="2">
    <source>
        <dbReference type="ARBA" id="ARBA00008098"/>
    </source>
</evidence>
<dbReference type="FunFam" id="1.10.238.20:FF:000001">
    <property type="entry name" value="General odorant-binding protein lush"/>
    <property type="match status" value="1"/>
</dbReference>
<dbReference type="SMART" id="SM00708">
    <property type="entry name" value="PhBP"/>
    <property type="match status" value="1"/>
</dbReference>
<evidence type="ECO:0000256" key="5">
    <source>
        <dbReference type="SAM" id="SignalP"/>
    </source>
</evidence>
<dbReference type="Pfam" id="PF01395">
    <property type="entry name" value="PBP_GOBP"/>
    <property type="match status" value="1"/>
</dbReference>
<dbReference type="PANTHER" id="PTHR11857">
    <property type="entry name" value="ODORANT BINDING PROTEIN-RELATED"/>
    <property type="match status" value="1"/>
</dbReference>
<dbReference type="GeneID" id="106741724"/>
<evidence type="ECO:0000256" key="1">
    <source>
        <dbReference type="ARBA" id="ARBA00004613"/>
    </source>
</evidence>
<keyword evidence="4 5" id="KW-0732">Signal</keyword>
<dbReference type="CTD" id="100301492"/>
<dbReference type="Gene3D" id="1.10.238.20">
    <property type="entry name" value="Pheromone/general odorant binding protein domain"/>
    <property type="match status" value="1"/>
</dbReference>
<comment type="similarity">
    <text evidence="2">Belongs to the PBP/GOBP family.</text>
</comment>
<dbReference type="GO" id="GO:0007608">
    <property type="term" value="P:sensory perception of smell"/>
    <property type="evidence" value="ECO:0007669"/>
    <property type="project" value="TreeGrafter"/>
</dbReference>
<dbReference type="GO" id="GO:0005549">
    <property type="term" value="F:odorant binding"/>
    <property type="evidence" value="ECO:0007669"/>
    <property type="project" value="InterPro"/>
</dbReference>
<dbReference type="Proteomes" id="UP000515204">
    <property type="component" value="Unplaced"/>
</dbReference>
<evidence type="ECO:0000256" key="3">
    <source>
        <dbReference type="ARBA" id="ARBA00022525"/>
    </source>
</evidence>
<dbReference type="InterPro" id="IPR006170">
    <property type="entry name" value="PBP/GOBP"/>
</dbReference>
<dbReference type="KEGG" id="dqu:106741724"/>
<dbReference type="SUPFAM" id="SSF47565">
    <property type="entry name" value="Insect pheromone/odorant-binding proteins"/>
    <property type="match status" value="1"/>
</dbReference>
<feature type="chain" id="PRO_5028424975" evidence="5">
    <location>
        <begin position="21"/>
        <end position="132"/>
    </location>
</feature>
<reference evidence="7" key="1">
    <citation type="submission" date="2025-08" db="UniProtKB">
        <authorList>
            <consortium name="RefSeq"/>
        </authorList>
    </citation>
    <scope>IDENTIFICATION</scope>
</reference>
<gene>
    <name evidence="7" type="primary">LOC106741724</name>
</gene>
<evidence type="ECO:0000256" key="4">
    <source>
        <dbReference type="ARBA" id="ARBA00022729"/>
    </source>
</evidence>
<keyword evidence="3" id="KW-0964">Secreted</keyword>
<feature type="signal peptide" evidence="5">
    <location>
        <begin position="1"/>
        <end position="20"/>
    </location>
</feature>
<dbReference type="RefSeq" id="XP_014469486.1">
    <property type="nucleotide sequence ID" value="XM_014614000.1"/>
</dbReference>